<feature type="domain" description="Lon N-terminal" evidence="1">
    <location>
        <begin position="6"/>
        <end position="189"/>
    </location>
</feature>
<dbReference type="InterPro" id="IPR046336">
    <property type="entry name" value="Lon_prtase_N_sf"/>
</dbReference>
<dbReference type="PANTHER" id="PTHR46732:SF8">
    <property type="entry name" value="ATP-DEPENDENT PROTEASE LA (LON) DOMAIN PROTEIN"/>
    <property type="match status" value="1"/>
</dbReference>
<dbReference type="RefSeq" id="WP_126840748.1">
    <property type="nucleotide sequence ID" value="NZ_PIQH01000001.1"/>
</dbReference>
<evidence type="ECO:0000313" key="2">
    <source>
        <dbReference type="EMBL" id="RUO81403.1"/>
    </source>
</evidence>
<dbReference type="SMART" id="SM00464">
    <property type="entry name" value="LON"/>
    <property type="match status" value="1"/>
</dbReference>
<dbReference type="SUPFAM" id="SSF88697">
    <property type="entry name" value="PUA domain-like"/>
    <property type="match status" value="1"/>
</dbReference>
<protein>
    <recommendedName>
        <fullName evidence="1">Lon N-terminal domain-containing protein</fullName>
    </recommendedName>
</protein>
<gene>
    <name evidence="2" type="ORF">CWI84_01195</name>
</gene>
<dbReference type="Proteomes" id="UP000287996">
    <property type="component" value="Unassembled WGS sequence"/>
</dbReference>
<dbReference type="EMBL" id="PIQH01000001">
    <property type="protein sequence ID" value="RUO81403.1"/>
    <property type="molecule type" value="Genomic_DNA"/>
</dbReference>
<dbReference type="Gene3D" id="1.10.4060.10">
    <property type="entry name" value="BPP1347 like domain"/>
    <property type="match status" value="1"/>
</dbReference>
<evidence type="ECO:0000313" key="3">
    <source>
        <dbReference type="Proteomes" id="UP000287996"/>
    </source>
</evidence>
<dbReference type="InterPro" id="IPR015947">
    <property type="entry name" value="PUA-like_sf"/>
</dbReference>
<sequence>MSFSQEIPLFPLTAQVLPGGKMKLRIFEARYTRMVKEALRNASPFAICMINQSVDKDHDNYILPLATLVQVIDFEPLNDGFLGITVEGTERCRVTPLRIEKDGLRIGNVEPLGQWQELPCSDKDQSLQQRLKEIYRVYPELGELYPEPELNSATWVCQRWLEILPLEPEVKQQLLDHDSCQSAREYLQQLVQ</sequence>
<dbReference type="AlphaFoldDB" id="A0A432ZU44"/>
<comment type="caution">
    <text evidence="2">The sequence shown here is derived from an EMBL/GenBank/DDBJ whole genome shotgun (WGS) entry which is preliminary data.</text>
</comment>
<name>A0A432ZU44_9GAMM</name>
<dbReference type="Gene3D" id="2.30.130.40">
    <property type="entry name" value="LON domain-like"/>
    <property type="match status" value="1"/>
</dbReference>
<dbReference type="Pfam" id="PF02190">
    <property type="entry name" value="LON_substr_bdg"/>
    <property type="match status" value="1"/>
</dbReference>
<dbReference type="PANTHER" id="PTHR46732">
    <property type="entry name" value="ATP-DEPENDENT PROTEASE LA (LON) DOMAIN PROTEIN"/>
    <property type="match status" value="1"/>
</dbReference>
<proteinExistence type="predicted"/>
<dbReference type="InterPro" id="IPR003111">
    <property type="entry name" value="Lon_prtase_N"/>
</dbReference>
<reference evidence="2 3" key="1">
    <citation type="journal article" date="2011" name="Front. Microbiol.">
        <title>Genomic signatures of strain selection and enhancement in Bacillus atrophaeus var. globigii, a historical biowarfare simulant.</title>
        <authorList>
            <person name="Gibbons H.S."/>
            <person name="Broomall S.M."/>
            <person name="McNew L.A."/>
            <person name="Daligault H."/>
            <person name="Chapman C."/>
            <person name="Bruce D."/>
            <person name="Karavis M."/>
            <person name="Krepps M."/>
            <person name="McGregor P.A."/>
            <person name="Hong C."/>
            <person name="Park K.H."/>
            <person name="Akmal A."/>
            <person name="Feldman A."/>
            <person name="Lin J.S."/>
            <person name="Chang W.E."/>
            <person name="Higgs B.W."/>
            <person name="Demirev P."/>
            <person name="Lindquist J."/>
            <person name="Liem A."/>
            <person name="Fochler E."/>
            <person name="Read T.D."/>
            <person name="Tapia R."/>
            <person name="Johnson S."/>
            <person name="Bishop-Lilly K.A."/>
            <person name="Detter C."/>
            <person name="Han C."/>
            <person name="Sozhamannan S."/>
            <person name="Rosenzweig C.N."/>
            <person name="Skowronski E.W."/>
        </authorList>
    </citation>
    <scope>NUCLEOTIDE SEQUENCE [LARGE SCALE GENOMIC DNA]</scope>
    <source>
        <strain evidence="2 3">CC-PW-9</strain>
    </source>
</reference>
<evidence type="ECO:0000259" key="1">
    <source>
        <dbReference type="SMART" id="SM00464"/>
    </source>
</evidence>
<organism evidence="2 3">
    <name type="scientific">Idiomarina tyrosinivorans</name>
    <dbReference type="NCBI Taxonomy" id="1445662"/>
    <lineage>
        <taxon>Bacteria</taxon>
        <taxon>Pseudomonadati</taxon>
        <taxon>Pseudomonadota</taxon>
        <taxon>Gammaproteobacteria</taxon>
        <taxon>Alteromonadales</taxon>
        <taxon>Idiomarinaceae</taxon>
        <taxon>Idiomarina</taxon>
    </lineage>
</organism>
<keyword evidence="3" id="KW-1185">Reference proteome</keyword>
<dbReference type="OrthoDB" id="8558970at2"/>
<accession>A0A432ZU44</accession>